<dbReference type="PANTHER" id="PTHR46895">
    <property type="entry name" value="PROTEIN CBG20548-RELATED"/>
    <property type="match status" value="1"/>
</dbReference>
<organism evidence="8 9">
    <name type="scientific">Romanomermis culicivorax</name>
    <name type="common">Nematode worm</name>
    <dbReference type="NCBI Taxonomy" id="13658"/>
    <lineage>
        <taxon>Eukaryota</taxon>
        <taxon>Metazoa</taxon>
        <taxon>Ecdysozoa</taxon>
        <taxon>Nematoda</taxon>
        <taxon>Enoplea</taxon>
        <taxon>Dorylaimia</taxon>
        <taxon>Mermithida</taxon>
        <taxon>Mermithoidea</taxon>
        <taxon>Mermithidae</taxon>
        <taxon>Romanomermis</taxon>
    </lineage>
</organism>
<dbReference type="GO" id="GO:0004930">
    <property type="term" value="F:G protein-coupled receptor activity"/>
    <property type="evidence" value="ECO:0007669"/>
    <property type="project" value="InterPro"/>
</dbReference>
<dbReference type="Pfam" id="PF00001">
    <property type="entry name" value="7tm_1"/>
    <property type="match status" value="1"/>
</dbReference>
<keyword evidence="3 6" id="KW-1133">Transmembrane helix</keyword>
<dbReference type="GO" id="GO:0016020">
    <property type="term" value="C:membrane"/>
    <property type="evidence" value="ECO:0007669"/>
    <property type="project" value="UniProtKB-SubCell"/>
</dbReference>
<dbReference type="InterPro" id="IPR000276">
    <property type="entry name" value="GPCR_Rhodpsn"/>
</dbReference>
<keyword evidence="4 6" id="KW-0472">Membrane</keyword>
<evidence type="ECO:0000259" key="7">
    <source>
        <dbReference type="PROSITE" id="PS50262"/>
    </source>
</evidence>
<evidence type="ECO:0000256" key="1">
    <source>
        <dbReference type="ARBA" id="ARBA00004370"/>
    </source>
</evidence>
<evidence type="ECO:0000256" key="6">
    <source>
        <dbReference type="SAM" id="Phobius"/>
    </source>
</evidence>
<evidence type="ECO:0000256" key="4">
    <source>
        <dbReference type="ARBA" id="ARBA00023136"/>
    </source>
</evidence>
<evidence type="ECO:0000313" key="9">
    <source>
        <dbReference type="WBParaSite" id="nRc.2.0.1.t44453-RA"/>
    </source>
</evidence>
<dbReference type="AlphaFoldDB" id="A0A915KZT2"/>
<feature type="transmembrane region" description="Helical" evidence="6">
    <location>
        <begin position="50"/>
        <end position="71"/>
    </location>
</feature>
<accession>A0A915KZT2</accession>
<evidence type="ECO:0000256" key="2">
    <source>
        <dbReference type="ARBA" id="ARBA00022692"/>
    </source>
</evidence>
<comment type="subcellular location">
    <subcellularLocation>
        <location evidence="1">Membrane</location>
    </subcellularLocation>
</comment>
<evidence type="ECO:0000313" key="8">
    <source>
        <dbReference type="Proteomes" id="UP000887565"/>
    </source>
</evidence>
<feature type="transmembrane region" description="Helical" evidence="6">
    <location>
        <begin position="7"/>
        <end position="30"/>
    </location>
</feature>
<evidence type="ECO:0000256" key="5">
    <source>
        <dbReference type="SAM" id="MobiDB-lite"/>
    </source>
</evidence>
<dbReference type="PROSITE" id="PS50262">
    <property type="entry name" value="G_PROTEIN_RECEP_F1_2"/>
    <property type="match status" value="1"/>
</dbReference>
<dbReference type="SUPFAM" id="SSF81321">
    <property type="entry name" value="Family A G protein-coupled receptor-like"/>
    <property type="match status" value="1"/>
</dbReference>
<evidence type="ECO:0000256" key="3">
    <source>
        <dbReference type="ARBA" id="ARBA00022989"/>
    </source>
</evidence>
<feature type="transmembrane region" description="Helical" evidence="6">
    <location>
        <begin position="202"/>
        <end position="226"/>
    </location>
</feature>
<dbReference type="PRINTS" id="PR00237">
    <property type="entry name" value="GPCRRHODOPSN"/>
</dbReference>
<dbReference type="OMA" id="FYQHFQY"/>
<name>A0A915KZT2_ROMCU</name>
<keyword evidence="8" id="KW-1185">Reference proteome</keyword>
<dbReference type="WBParaSite" id="nRc.2.0.1.t44453-RA">
    <property type="protein sequence ID" value="nRc.2.0.1.t44453-RA"/>
    <property type="gene ID" value="nRc.2.0.1.g44453"/>
</dbReference>
<feature type="transmembrane region" description="Helical" evidence="6">
    <location>
        <begin position="151"/>
        <end position="175"/>
    </location>
</feature>
<dbReference type="CDD" id="cd14978">
    <property type="entry name" value="7tmA_FMRFamide_R-like"/>
    <property type="match status" value="1"/>
</dbReference>
<feature type="transmembrane region" description="Helical" evidence="6">
    <location>
        <begin position="246"/>
        <end position="265"/>
    </location>
</feature>
<reference evidence="9" key="1">
    <citation type="submission" date="2022-11" db="UniProtKB">
        <authorList>
            <consortium name="WormBaseParasite"/>
        </authorList>
    </citation>
    <scope>IDENTIFICATION</scope>
</reference>
<feature type="transmembrane region" description="Helical" evidence="6">
    <location>
        <begin position="92"/>
        <end position="112"/>
    </location>
</feature>
<feature type="compositionally biased region" description="Polar residues" evidence="5">
    <location>
        <begin position="319"/>
        <end position="337"/>
    </location>
</feature>
<feature type="domain" description="G-protein coupled receptors family 1 profile" evidence="7">
    <location>
        <begin position="1"/>
        <end position="262"/>
    </location>
</feature>
<feature type="region of interest" description="Disordered" evidence="5">
    <location>
        <begin position="312"/>
        <end position="337"/>
    </location>
</feature>
<keyword evidence="2 6" id="KW-0812">Transmembrane</keyword>
<protein>
    <submittedName>
        <fullName evidence="9">G-protein coupled receptors family 1 profile domain-containing protein</fullName>
    </submittedName>
</protein>
<dbReference type="Proteomes" id="UP000887565">
    <property type="component" value="Unplaced"/>
</dbReference>
<proteinExistence type="predicted"/>
<dbReference type="Gene3D" id="1.20.1070.10">
    <property type="entry name" value="Rhodopsin 7-helix transmembrane proteins"/>
    <property type="match status" value="1"/>
</dbReference>
<dbReference type="InterPro" id="IPR017452">
    <property type="entry name" value="GPCR_Rhodpsn_7TM"/>
</dbReference>
<sequence length="337" mass="38598">MKSRSTWFLACMALADVLFFNVSILFYLNVYQSLHYVDSFMGFYMRAKPTLVLLNNWFSAASIWFAVMVTVERLLAIIRPLSVHLFWSKYRLWSVVVCVWVLTFLSQCYNWLKMRYSSMPDCIRINQTFHHIANIKPEHPMSNFVATMDKAAPFIVVVVPFFLMLVFNCWLILHLHHDRRDVNRMGSVSGGKTKTSDTERKITVMVVTIMFAFLTFTAPSAVLNIVGWFVGPSTYRGDAFRVWGQMANYLVGVSKILNFPLYCLSSGNFRAQFLKLVPKRFRRVSLGATTTFMSSLRSLTPTPKYSLVSTAPTGGRPSIVTTTTNRRQSNGQQQTFV</sequence>